<gene>
    <name evidence="1" type="ORF">EPI10_004948</name>
</gene>
<protein>
    <submittedName>
        <fullName evidence="1">Myosin heavy chain, clone 203-like protein</fullName>
    </submittedName>
</protein>
<reference evidence="2" key="1">
    <citation type="journal article" date="2019" name="Plant Biotechnol. J.">
        <title>Genome sequencing of the Australian wild diploid species Gossypium australe highlights disease resistance and delayed gland morphogenesis.</title>
        <authorList>
            <person name="Cai Y."/>
            <person name="Cai X."/>
            <person name="Wang Q."/>
            <person name="Wang P."/>
            <person name="Zhang Y."/>
            <person name="Cai C."/>
            <person name="Xu Y."/>
            <person name="Wang K."/>
            <person name="Zhou Z."/>
            <person name="Wang C."/>
            <person name="Geng S."/>
            <person name="Li B."/>
            <person name="Dong Q."/>
            <person name="Hou Y."/>
            <person name="Wang H."/>
            <person name="Ai P."/>
            <person name="Liu Z."/>
            <person name="Yi F."/>
            <person name="Sun M."/>
            <person name="An G."/>
            <person name="Cheng J."/>
            <person name="Zhang Y."/>
            <person name="Shi Q."/>
            <person name="Xie Y."/>
            <person name="Shi X."/>
            <person name="Chang Y."/>
            <person name="Huang F."/>
            <person name="Chen Y."/>
            <person name="Hong S."/>
            <person name="Mi L."/>
            <person name="Sun Q."/>
            <person name="Zhang L."/>
            <person name="Zhou B."/>
            <person name="Peng R."/>
            <person name="Zhang X."/>
            <person name="Liu F."/>
        </authorList>
    </citation>
    <scope>NUCLEOTIDE SEQUENCE [LARGE SCALE GENOMIC DNA]</scope>
    <source>
        <strain evidence="2">cv. PA1801</strain>
    </source>
</reference>
<dbReference type="PANTHER" id="PTHR32108:SF5">
    <property type="entry name" value="DYNACTIN SUBUNIT 1-LIKE"/>
    <property type="match status" value="1"/>
</dbReference>
<evidence type="ECO:0000313" key="2">
    <source>
        <dbReference type="Proteomes" id="UP000325315"/>
    </source>
</evidence>
<dbReference type="AlphaFoldDB" id="A0A5B6WNA4"/>
<proteinExistence type="predicted"/>
<evidence type="ECO:0000313" key="1">
    <source>
        <dbReference type="EMBL" id="KAA3482724.1"/>
    </source>
</evidence>
<dbReference type="Proteomes" id="UP000325315">
    <property type="component" value="Unassembled WGS sequence"/>
</dbReference>
<sequence length="74" mass="7781">MLGSATKNFSDIVIAGEMIENAIRSGKIEAGESTKISAPRTKESEVNNVSTGYSKLITVSQSRTITTGHQGPPS</sequence>
<dbReference type="EMBL" id="SMMG02000002">
    <property type="protein sequence ID" value="KAA3482724.1"/>
    <property type="molecule type" value="Genomic_DNA"/>
</dbReference>
<organism evidence="1 2">
    <name type="scientific">Gossypium australe</name>
    <dbReference type="NCBI Taxonomy" id="47621"/>
    <lineage>
        <taxon>Eukaryota</taxon>
        <taxon>Viridiplantae</taxon>
        <taxon>Streptophyta</taxon>
        <taxon>Embryophyta</taxon>
        <taxon>Tracheophyta</taxon>
        <taxon>Spermatophyta</taxon>
        <taxon>Magnoliopsida</taxon>
        <taxon>eudicotyledons</taxon>
        <taxon>Gunneridae</taxon>
        <taxon>Pentapetalae</taxon>
        <taxon>rosids</taxon>
        <taxon>malvids</taxon>
        <taxon>Malvales</taxon>
        <taxon>Malvaceae</taxon>
        <taxon>Malvoideae</taxon>
        <taxon>Gossypium</taxon>
    </lineage>
</organism>
<dbReference type="PANTHER" id="PTHR32108">
    <property type="entry name" value="DNA-DIRECTED RNA POLYMERASE SUBUNIT ALPHA"/>
    <property type="match status" value="1"/>
</dbReference>
<accession>A0A5B6WNA4</accession>
<comment type="caution">
    <text evidence="1">The sequence shown here is derived from an EMBL/GenBank/DDBJ whole genome shotgun (WGS) entry which is preliminary data.</text>
</comment>
<name>A0A5B6WNA4_9ROSI</name>
<keyword evidence="2" id="KW-1185">Reference proteome</keyword>